<dbReference type="Gene3D" id="1.10.287.950">
    <property type="entry name" value="Methyl-accepting chemotaxis protein"/>
    <property type="match status" value="1"/>
</dbReference>
<dbReference type="GO" id="GO:0007165">
    <property type="term" value="P:signal transduction"/>
    <property type="evidence" value="ECO:0007669"/>
    <property type="project" value="UniProtKB-KW"/>
</dbReference>
<reference evidence="8 9" key="1">
    <citation type="submission" date="2016-07" db="EMBL/GenBank/DDBJ databases">
        <title>Draft genome of Scalindua rubra, obtained from a brine-seawater interface in the Red Sea, sheds light on salt adaptation in anammox bacteria.</title>
        <authorList>
            <person name="Speth D.R."/>
            <person name="Lagkouvardos I."/>
            <person name="Wang Y."/>
            <person name="Qian P.-Y."/>
            <person name="Dutilh B.E."/>
            <person name="Jetten M.S."/>
        </authorList>
    </citation>
    <scope>NUCLEOTIDE SEQUENCE [LARGE SCALE GENOMIC DNA]</scope>
    <source>
        <strain evidence="8">BSI-1</strain>
    </source>
</reference>
<evidence type="ECO:0000256" key="4">
    <source>
        <dbReference type="PROSITE-ProRule" id="PRU00284"/>
    </source>
</evidence>
<organism evidence="8 9">
    <name type="scientific">Candidatus Scalindua rubra</name>
    <dbReference type="NCBI Taxonomy" id="1872076"/>
    <lineage>
        <taxon>Bacteria</taxon>
        <taxon>Pseudomonadati</taxon>
        <taxon>Planctomycetota</taxon>
        <taxon>Candidatus Brocadiia</taxon>
        <taxon>Candidatus Brocadiales</taxon>
        <taxon>Candidatus Scalinduaceae</taxon>
        <taxon>Candidatus Scalindua</taxon>
    </lineage>
</organism>
<keyword evidence="2" id="KW-0488">Methylation</keyword>
<feature type="domain" description="Methyl-accepting transducer" evidence="7">
    <location>
        <begin position="460"/>
        <end position="689"/>
    </location>
</feature>
<dbReference type="GO" id="GO:0004888">
    <property type="term" value="F:transmembrane signaling receptor activity"/>
    <property type="evidence" value="ECO:0007669"/>
    <property type="project" value="InterPro"/>
</dbReference>
<evidence type="ECO:0000256" key="1">
    <source>
        <dbReference type="ARBA" id="ARBA00004370"/>
    </source>
</evidence>
<sequence length="793" mass="87437">MKIGMGVKVICLFLIAGLVPLAVIGILSHSSSSTSLKEQAFSQLVSVRETKKKQIEDYFSTIRKQVRTFSENRMIVDAMKEFKTALKEFRKQNDITDSKLEEYRSALKTYYTGDFTNEYKQQNNGQRPDAVGYFNQLDEDSIALQYYYIKANHNQLGEKHNLDFADDESTYSKLHAKYHPVIRDYLEQFGYYDIFLVDPDSGDIVYTVFKELDFTTSLKDGPYASTNFGRVFREANNSNDTNYIKLVDFEPYGPSYEGAASFIASPIFDGSEKVGVLLFQMPIDEINSVMTSSNDWKNVGLGESGETYLIGDDLTMRSQSRFLIEDKEGYYAMMKGLGTDRDLLDKINAKDSTILLQKVETKGTRAAISGNTNVEIFPDYRNVPVLSAYAPVDIEDVKWAIMSEIDEEEALMPVTTLRSRMLKLAGGMLVLIVGVGYLVTRITGNVTYVIKRMIQSLTDCSTQIASASEQVSSSSQSLAQGSSEQASSLEETSASMEEMASVTKQNANNAEEAAKLVDMCSVSAENGNKTVGEMNRSMEEINTSSKEIAEITKVIDGIAFQTNLLALNAAVEAARAGEHGKGFAVVAEEVRNLAQRSATAAKDTTALIEDCVTQTDNGAKLSGKCGEALQDIVKNVKKATDLTKEINNASVEQSDGIGQVNNAIQQMDQITQQNAANAEETASASEEMSAQTQTLMEQVNTLSSLVGKAGDGELRTSEESIRDTSLTVPGQQKGTQGVRRVKRVKQVRKAGLDKKVDDNGDSTENVIHKKDLDTIIPMGKDRIVEHDDKLKDF</sequence>
<feature type="transmembrane region" description="Helical" evidence="6">
    <location>
        <begin position="6"/>
        <end position="27"/>
    </location>
</feature>
<dbReference type="GO" id="GO:0006935">
    <property type="term" value="P:chemotaxis"/>
    <property type="evidence" value="ECO:0007669"/>
    <property type="project" value="InterPro"/>
</dbReference>
<dbReference type="Pfam" id="PF00015">
    <property type="entry name" value="MCPsignal"/>
    <property type="match status" value="1"/>
</dbReference>
<dbReference type="GO" id="GO:0005886">
    <property type="term" value="C:plasma membrane"/>
    <property type="evidence" value="ECO:0007669"/>
    <property type="project" value="TreeGrafter"/>
</dbReference>
<dbReference type="PANTHER" id="PTHR43531">
    <property type="entry name" value="PROTEIN ICFG"/>
    <property type="match status" value="1"/>
</dbReference>
<dbReference type="PROSITE" id="PS50111">
    <property type="entry name" value="CHEMOTAXIS_TRANSDUC_2"/>
    <property type="match status" value="1"/>
</dbReference>
<dbReference type="PATRIC" id="fig|1872076.5.peg.5781"/>
<feature type="region of interest" description="Disordered" evidence="5">
    <location>
        <begin position="472"/>
        <end position="504"/>
    </location>
</feature>
<dbReference type="InterPro" id="IPR004089">
    <property type="entry name" value="MCPsignal_dom"/>
</dbReference>
<dbReference type="SUPFAM" id="SSF58104">
    <property type="entry name" value="Methyl-accepting chemotaxis protein (MCP) signaling domain"/>
    <property type="match status" value="1"/>
</dbReference>
<gene>
    <name evidence="8" type="ORF">SCARUB_04816</name>
</gene>
<dbReference type="AlphaFoldDB" id="A0A1E3X524"/>
<dbReference type="InterPro" id="IPR051310">
    <property type="entry name" value="MCP_chemotaxis"/>
</dbReference>
<dbReference type="SMART" id="SM00283">
    <property type="entry name" value="MA"/>
    <property type="match status" value="1"/>
</dbReference>
<proteinExistence type="inferred from homology"/>
<evidence type="ECO:0000259" key="7">
    <source>
        <dbReference type="PROSITE" id="PS50111"/>
    </source>
</evidence>
<keyword evidence="4" id="KW-0807">Transducer</keyword>
<dbReference type="CDD" id="cd11386">
    <property type="entry name" value="MCP_signal"/>
    <property type="match status" value="1"/>
</dbReference>
<protein>
    <submittedName>
        <fullName evidence="8">Methyl-accepting chemotaxis protein</fullName>
    </submittedName>
</protein>
<evidence type="ECO:0000256" key="6">
    <source>
        <dbReference type="SAM" id="Phobius"/>
    </source>
</evidence>
<comment type="subcellular location">
    <subcellularLocation>
        <location evidence="1">Membrane</location>
    </subcellularLocation>
</comment>
<name>A0A1E3X524_9BACT</name>
<dbReference type="PRINTS" id="PR00260">
    <property type="entry name" value="CHEMTRNSDUCR"/>
</dbReference>
<evidence type="ECO:0000313" key="8">
    <source>
        <dbReference type="EMBL" id="ODS30074.1"/>
    </source>
</evidence>
<comment type="similarity">
    <text evidence="3">Belongs to the methyl-accepting chemotaxis (MCP) protein family.</text>
</comment>
<comment type="caution">
    <text evidence="8">The sequence shown here is derived from an EMBL/GenBank/DDBJ whole genome shotgun (WGS) entry which is preliminary data.</text>
</comment>
<dbReference type="Gene3D" id="3.30.450.20">
    <property type="entry name" value="PAS domain"/>
    <property type="match status" value="1"/>
</dbReference>
<dbReference type="PANTHER" id="PTHR43531:SF14">
    <property type="entry name" value="METHYL-ACCEPTING CHEMOTAXIS PROTEIN I-RELATED"/>
    <property type="match status" value="1"/>
</dbReference>
<evidence type="ECO:0000256" key="2">
    <source>
        <dbReference type="ARBA" id="ARBA00022481"/>
    </source>
</evidence>
<keyword evidence="6" id="KW-0812">Transmembrane</keyword>
<dbReference type="FunFam" id="1.10.287.950:FF:000001">
    <property type="entry name" value="Methyl-accepting chemotaxis sensory transducer"/>
    <property type="match status" value="1"/>
</dbReference>
<dbReference type="InterPro" id="IPR004090">
    <property type="entry name" value="Chemotax_Me-accpt_rcpt"/>
</dbReference>
<keyword evidence="6" id="KW-0472">Membrane</keyword>
<evidence type="ECO:0000256" key="3">
    <source>
        <dbReference type="ARBA" id="ARBA00029447"/>
    </source>
</evidence>
<evidence type="ECO:0000313" key="9">
    <source>
        <dbReference type="Proteomes" id="UP000094056"/>
    </source>
</evidence>
<evidence type="ECO:0000256" key="5">
    <source>
        <dbReference type="SAM" id="MobiDB-lite"/>
    </source>
</evidence>
<dbReference type="Proteomes" id="UP000094056">
    <property type="component" value="Unassembled WGS sequence"/>
</dbReference>
<keyword evidence="6" id="KW-1133">Transmembrane helix</keyword>
<dbReference type="EMBL" id="MAYW01000289">
    <property type="protein sequence ID" value="ODS30074.1"/>
    <property type="molecule type" value="Genomic_DNA"/>
</dbReference>
<accession>A0A1E3X524</accession>